<dbReference type="InterPro" id="IPR014030">
    <property type="entry name" value="Ketoacyl_synth_N"/>
</dbReference>
<feature type="active site" description="Proton donor; for dehydratase activity" evidence="6">
    <location>
        <position position="1161"/>
    </location>
</feature>
<dbReference type="InterPro" id="IPR032821">
    <property type="entry name" value="PKS_assoc"/>
</dbReference>
<dbReference type="SUPFAM" id="SSF52151">
    <property type="entry name" value="FabD/lysophospholipase-like"/>
    <property type="match status" value="1"/>
</dbReference>
<evidence type="ECO:0000256" key="3">
    <source>
        <dbReference type="ARBA" id="ARBA00022679"/>
    </source>
</evidence>
<dbReference type="Gene3D" id="3.10.129.110">
    <property type="entry name" value="Polyketide synthase dehydratase"/>
    <property type="match status" value="1"/>
</dbReference>
<dbReference type="InterPro" id="IPR016035">
    <property type="entry name" value="Acyl_Trfase/lysoPLipase"/>
</dbReference>
<dbReference type="PANTHER" id="PTHR43775">
    <property type="entry name" value="FATTY ACID SYNTHASE"/>
    <property type="match status" value="1"/>
</dbReference>
<dbReference type="Proteomes" id="UP001430848">
    <property type="component" value="Unassembled WGS sequence"/>
</dbReference>
<evidence type="ECO:0000256" key="2">
    <source>
        <dbReference type="ARBA" id="ARBA00022553"/>
    </source>
</evidence>
<dbReference type="Pfam" id="PF02801">
    <property type="entry name" value="Ketoacyl-synt_C"/>
    <property type="match status" value="1"/>
</dbReference>
<dbReference type="PROSITE" id="PS50075">
    <property type="entry name" value="CARRIER"/>
    <property type="match status" value="1"/>
</dbReference>
<dbReference type="Gene3D" id="3.40.47.10">
    <property type="match status" value="1"/>
</dbReference>
<dbReference type="InterPro" id="IPR001227">
    <property type="entry name" value="Ac_transferase_dom_sf"/>
</dbReference>
<dbReference type="InterPro" id="IPR013968">
    <property type="entry name" value="PKS_KR"/>
</dbReference>
<dbReference type="SUPFAM" id="SSF55048">
    <property type="entry name" value="Probable ACP-binding domain of malonyl-CoA ACP transacylase"/>
    <property type="match status" value="1"/>
</dbReference>
<dbReference type="SUPFAM" id="SSF50129">
    <property type="entry name" value="GroES-like"/>
    <property type="match status" value="1"/>
</dbReference>
<dbReference type="Pfam" id="PF16197">
    <property type="entry name" value="KAsynt_C_assoc"/>
    <property type="match status" value="1"/>
</dbReference>
<dbReference type="InterPro" id="IPR014043">
    <property type="entry name" value="Acyl_transferase_dom"/>
</dbReference>
<keyword evidence="1" id="KW-0596">Phosphopantetheine</keyword>
<dbReference type="InterPro" id="IPR050091">
    <property type="entry name" value="PKS_NRPS_Biosynth_Enz"/>
</dbReference>
<evidence type="ECO:0000256" key="7">
    <source>
        <dbReference type="SAM" id="MobiDB-lite"/>
    </source>
</evidence>
<dbReference type="Pfam" id="PF08240">
    <property type="entry name" value="ADH_N"/>
    <property type="match status" value="1"/>
</dbReference>
<feature type="region of interest" description="N-terminal hotdog fold" evidence="6">
    <location>
        <begin position="937"/>
        <end position="1073"/>
    </location>
</feature>
<proteinExistence type="predicted"/>
<evidence type="ECO:0000313" key="11">
    <source>
        <dbReference type="EMBL" id="KAK7728700.1"/>
    </source>
</evidence>
<dbReference type="SMART" id="SM00827">
    <property type="entry name" value="PKS_AT"/>
    <property type="match status" value="1"/>
</dbReference>
<dbReference type="Gene3D" id="3.30.70.3290">
    <property type="match status" value="1"/>
</dbReference>
<dbReference type="SUPFAM" id="SSF52777">
    <property type="entry name" value="CoA-dependent acyltransferases"/>
    <property type="match status" value="1"/>
</dbReference>
<dbReference type="Gene3D" id="3.40.366.10">
    <property type="entry name" value="Malonyl-Coenzyme A Acyl Carrier Protein, domain 2"/>
    <property type="match status" value="1"/>
</dbReference>
<evidence type="ECO:0000259" key="10">
    <source>
        <dbReference type="PROSITE" id="PS52019"/>
    </source>
</evidence>
<dbReference type="PANTHER" id="PTHR43775:SF29">
    <property type="entry name" value="ASPERFURANONE POLYKETIDE SYNTHASE AFOG-RELATED"/>
    <property type="match status" value="1"/>
</dbReference>
<dbReference type="InterPro" id="IPR049551">
    <property type="entry name" value="PKS_DH_C"/>
</dbReference>
<dbReference type="EMBL" id="JAKNSF020000032">
    <property type="protein sequence ID" value="KAK7728700.1"/>
    <property type="molecule type" value="Genomic_DNA"/>
</dbReference>
<dbReference type="SUPFAM" id="SSF47336">
    <property type="entry name" value="ACP-like"/>
    <property type="match status" value="1"/>
</dbReference>
<dbReference type="InterPro" id="IPR042104">
    <property type="entry name" value="PKS_dehydratase_sf"/>
</dbReference>
<gene>
    <name evidence="11" type="ORF">SLS63_006561</name>
</gene>
<reference evidence="11 12" key="1">
    <citation type="submission" date="2024-02" db="EMBL/GenBank/DDBJ databases">
        <title>De novo assembly and annotation of 12 fungi associated with fruit tree decline syndrome in Ontario, Canada.</title>
        <authorList>
            <person name="Sulman M."/>
            <person name="Ellouze W."/>
            <person name="Ilyukhin E."/>
        </authorList>
    </citation>
    <scope>NUCLEOTIDE SEQUENCE [LARGE SCALE GENOMIC DNA]</scope>
    <source>
        <strain evidence="11 12">M169</strain>
    </source>
</reference>
<dbReference type="Pfam" id="PF23297">
    <property type="entry name" value="ACP_SdgA_C"/>
    <property type="match status" value="1"/>
</dbReference>
<dbReference type="Pfam" id="PF00698">
    <property type="entry name" value="Acyl_transf_1"/>
    <property type="match status" value="1"/>
</dbReference>
<sequence length="2496" mass="272943">MDRNTVICGMACRVPGANNPSQLWENLINKRDVQRQVPNERHRFNVDTWYHPNHSNKGTINQKRAYFLDHPVTAFDAGFFGISGKEAESIDPQQRQLLEVAYEALEDAGITLDEIAGTQTAVFQGSLSNDYGTLLCDQAYYPLHSITGIGDAMQANRVSYFFNLKGPSIVVDTACSSSLVAFHLAHQSIITGESDYAIVLGSALYFDPTTAIVLSDMGFLSSDGRCRSFDADGSGYVRGEGVCAVVIKRQSDAVRDGNRIRSVVRATGSNHDGTKKGITVPSSEAQEEMIRRTYQLANLDPDDTHFFECHGTGTKVGDPNETRAVGHVFGTKSRKQDLVIGSIKSNVGHLEGAAGLAGMIKAVLAIENGRIPPQMHFDRPNPDIKFDEWRLKVPTEMLNWPETGGKPRRASLNSFGYGGANAHAVLESFDNGTNGSAPSLKANGVAPTPARPFLIPVTSHATETGEHLRSALRGYLTKQDDGKTGAINLCDLAYTLSAHRTFHKIRSFAIGASKDELAAELEKPRDSAEWKTVTTHSSHSTPKIGFVFTGQGAQSWDMGRQLIESYSPFRATLDRCDAVLQSLPGSDRPDWSIVEELVKPQDPVDSRLGETRLSQPICTALQIALVDLLRTWGVTPKAVCGHSSGEVAAAYSANILSLEAAMVVAYYRGYHMGQQKAPKAGAETQVAGGMIAVGLSEADTISQLSKFEGRLCMAAVNSSSSVTVSGDIDAIEDLNEDFSKRGVFARKLVVQQAFHSHHMEPLAPAYEKALHECISYKTETIKPEVRMVSSVTARVLRDGDVDAAYWVRNMVGAVRFADALTNVLLDDDEEQAIDILLEIGPHPALKGPSQQVASELKLDVSYLATLTRNKLAFDCLLETAGQLFLANYPVNLVAVNADQHHPGHLLTDLPTYPWNHRHYWTPTTRAMRSTQHRKHNHTLLGTPVPHSTPHHMLWRNYIRVSEIPWLAGHAIEGEVVFPGSGYLSLAVEAAVRYPTNEGKVVSKVRFKDIDIKSAMTLRDNEVGTEMILSLQPETTSAKSFSDEWLEFHISSFDVDGRYSEHCHGWITIIPGEPDSVELDGALPRYPSIDELRKASTNRPSCADLYRRLEKRGVQYRDEFRLLKGDMDDGEGFTVANLEFDPSIYRIDDLIEVTLVPLALLDAVMHSTWSGSSDGWEWWPDEDGVGVPRSYKSVELGGHLLARSYSGSNDLQKYTIRTFGDRVGLRTVISQLLVSDEQGRLCIHMQDQESTFLKEEQGSLGRRLYFEQKWEKVPEFDEIVPNIPGQLTVVVSASPSETESRVLSQVRDFAAKQTGTKLTCVQLGQEHPFDEEHQNIVVLASLSSDMASLQGFAHFQKLALEEEKNMIWVLQGTFMGAANPEMAKFAGFLRTARNENRLSRLVTLDLDADNAATSTSTASAAIVRALDKILDEEEIAIRGDDAFSPRLAVDDELNSKLDDSKPSRQPLPDDIPVNLEIGHIGRLDTLYFAPNEDILNEPLGDSQIEFKVLASALNFRDIAIAVGLIQDYHFGEECAGIVTAVGPQAAKDFQTGDRIVVAAGECIGNYARADAWLARKIPAGVNDTAAASFLTVTMTALYALHHVARLQAGDTILIHSAAGGVGQMAIQLAQARGARIFVTCSQGKREFIKKRFSFSDEQIFSSRDDSFRADVLAATDGRGVDVVLNSLSGRLLEATWRCLAPFGRFVEIGKRDVHENAGLPMDVFRRNVSFSSIDMVLVVQQDKTLTNRLIDEACELVFGGKIQVPESLLEVPFSDVERAFRLIQQGKHIGKVILVPGDGDVWLKPRGYHLLAKLFNPDKKYLIAGGLGGLGLKLAEWMYFKGARKLAFFTVSALSATGELRESARKTVGWLKERGCEIEIYRTDVANLKEVQQAFVKMGPVAGVFHLAMVLADVSLQGMSYEQWEKVIRVKCAGAWNLHLATQHQPVDFFTCFSSISTIVGNPGQANYSAANAYLDGLMDWRRSQGCVGASVNVAAVSSVGVAADLGLKFDETINTQELMLLVEEAILSDRRYTASTQGERRSRLIERKRLITGVSVDGLASNPETRKRPLYRKLCANIDIGQSSSAGAAATQSLAKTLAGTADLDERCALITQRFMDKISAVMGVEMSLIDPANPPTIYGLDSIVAIELRKWVKTETRVDLPLFELLGGKAIRDLAAYIAAQIVVTADAQSSSSGLAVRSNGQTGDQQGMINGSKKSEINGLTNGMNGKGEAKVNGLVDTEAHIAWWRQYLADVPTTDPFGMTKPASISHANGVAPGTTCRTPCYTIPANHVKRMQRICKHDLAIASSSSVSASAPTAPFKFILGAFWACLLRRDGGNSGDTLLDVVAGGADAERVPVRLRLTSQKTADIMTIGDLVKTAARELEAANGHFVGLSRRVIEEKIGSSTQRGVAVRYCEEGDAGSLGASQAALLEVIRKGDAEMGLYMTFSPDIYPEASIREIMNDFAVFLTDAIRDHRRRLGVSSVHRFGAPLADEQ</sequence>
<dbReference type="Gene3D" id="3.40.50.720">
    <property type="entry name" value="NAD(P)-binding Rossmann-like Domain"/>
    <property type="match status" value="2"/>
</dbReference>
<protein>
    <submittedName>
        <fullName evidence="11">Type I Iterative PKS</fullName>
    </submittedName>
</protein>
<evidence type="ECO:0000256" key="1">
    <source>
        <dbReference type="ARBA" id="ARBA00022450"/>
    </source>
</evidence>
<feature type="active site" description="Proton acceptor; for dehydratase activity" evidence="6">
    <location>
        <position position="969"/>
    </location>
</feature>
<dbReference type="InterPro" id="IPR036736">
    <property type="entry name" value="ACP-like_sf"/>
</dbReference>
<dbReference type="InterPro" id="IPR049552">
    <property type="entry name" value="PKS_DH_N"/>
</dbReference>
<feature type="region of interest" description="C-terminal hotdog fold" evidence="6">
    <location>
        <begin position="1096"/>
        <end position="1258"/>
    </location>
</feature>
<dbReference type="SMART" id="SM00829">
    <property type="entry name" value="PKS_ER"/>
    <property type="match status" value="1"/>
</dbReference>
<feature type="compositionally biased region" description="Polar residues" evidence="7">
    <location>
        <begin position="2195"/>
        <end position="2211"/>
    </location>
</feature>
<evidence type="ECO:0000259" key="8">
    <source>
        <dbReference type="PROSITE" id="PS50075"/>
    </source>
</evidence>
<dbReference type="InterPro" id="IPR020807">
    <property type="entry name" value="PKS_DH"/>
</dbReference>
<dbReference type="InterPro" id="IPR011032">
    <property type="entry name" value="GroES-like_sf"/>
</dbReference>
<evidence type="ECO:0000313" key="12">
    <source>
        <dbReference type="Proteomes" id="UP001430848"/>
    </source>
</evidence>
<dbReference type="InterPro" id="IPR013154">
    <property type="entry name" value="ADH-like_N"/>
</dbReference>
<dbReference type="Gene3D" id="3.30.559.30">
    <property type="entry name" value="Nonribosomal peptide synthetase, condensation domain"/>
    <property type="match status" value="1"/>
</dbReference>
<dbReference type="InterPro" id="IPR018201">
    <property type="entry name" value="Ketoacyl_synth_AS"/>
</dbReference>
<dbReference type="SUPFAM" id="SSF51735">
    <property type="entry name" value="NAD(P)-binding Rossmann-fold domains"/>
    <property type="match status" value="2"/>
</dbReference>
<dbReference type="Pfam" id="PF21089">
    <property type="entry name" value="PKS_DH_N"/>
    <property type="match status" value="1"/>
</dbReference>
<evidence type="ECO:0000256" key="6">
    <source>
        <dbReference type="PROSITE-ProRule" id="PRU01363"/>
    </source>
</evidence>
<dbReference type="Pfam" id="PF13602">
    <property type="entry name" value="ADH_zinc_N_2"/>
    <property type="match status" value="1"/>
</dbReference>
<keyword evidence="4" id="KW-0560">Oxidoreductase</keyword>
<dbReference type="Pfam" id="PF14765">
    <property type="entry name" value="PS-DH"/>
    <property type="match status" value="1"/>
</dbReference>
<dbReference type="InterPro" id="IPR020841">
    <property type="entry name" value="PKS_Beta-ketoAc_synthase_dom"/>
</dbReference>
<accession>A0ABR1P7Y6</accession>
<dbReference type="InterPro" id="IPR049900">
    <property type="entry name" value="PKS_mFAS_DH"/>
</dbReference>
<keyword evidence="12" id="KW-1185">Reference proteome</keyword>
<dbReference type="PROSITE" id="PS52019">
    <property type="entry name" value="PKS_MFAS_DH"/>
    <property type="match status" value="1"/>
</dbReference>
<dbReference type="SMART" id="SM00826">
    <property type="entry name" value="PKS_DH"/>
    <property type="match status" value="1"/>
</dbReference>
<dbReference type="InterPro" id="IPR057326">
    <property type="entry name" value="KR_dom"/>
</dbReference>
<dbReference type="InterPro" id="IPR036291">
    <property type="entry name" value="NAD(P)-bd_dom_sf"/>
</dbReference>
<dbReference type="SMART" id="SM00823">
    <property type="entry name" value="PKS_PP"/>
    <property type="match status" value="1"/>
</dbReference>
<comment type="caution">
    <text evidence="11">The sequence shown here is derived from an EMBL/GenBank/DDBJ whole genome shotgun (WGS) entry which is preliminary data.</text>
</comment>
<dbReference type="CDD" id="cd05195">
    <property type="entry name" value="enoyl_red"/>
    <property type="match status" value="1"/>
</dbReference>
<name>A0ABR1P7Y6_DIAER</name>
<feature type="domain" description="PKS/mFAS DH" evidence="10">
    <location>
        <begin position="937"/>
        <end position="1258"/>
    </location>
</feature>
<dbReference type="SMART" id="SM00822">
    <property type="entry name" value="PKS_KR"/>
    <property type="match status" value="1"/>
</dbReference>
<keyword evidence="3" id="KW-0808">Transferase</keyword>
<keyword evidence="2" id="KW-0597">Phosphoprotein</keyword>
<keyword evidence="5" id="KW-0511">Multifunctional enzyme</keyword>
<dbReference type="InterPro" id="IPR020806">
    <property type="entry name" value="PKS_PP-bd"/>
</dbReference>
<dbReference type="InterPro" id="IPR020843">
    <property type="entry name" value="ER"/>
</dbReference>
<feature type="domain" description="Ketosynthase family 3 (KS3)" evidence="9">
    <location>
        <begin position="2"/>
        <end position="428"/>
    </location>
</feature>
<dbReference type="Pfam" id="PF08659">
    <property type="entry name" value="KR"/>
    <property type="match status" value="1"/>
</dbReference>
<dbReference type="InterPro" id="IPR009081">
    <property type="entry name" value="PP-bd_ACP"/>
</dbReference>
<dbReference type="Pfam" id="PF00109">
    <property type="entry name" value="ketoacyl-synt"/>
    <property type="match status" value="1"/>
</dbReference>
<dbReference type="PROSITE" id="PS52004">
    <property type="entry name" value="KS3_2"/>
    <property type="match status" value="1"/>
</dbReference>
<dbReference type="Gene3D" id="1.10.1200.10">
    <property type="entry name" value="ACP-like"/>
    <property type="match status" value="1"/>
</dbReference>
<dbReference type="InterPro" id="IPR016036">
    <property type="entry name" value="Malonyl_transacylase_ACP-bd"/>
</dbReference>
<evidence type="ECO:0000259" key="9">
    <source>
        <dbReference type="PROSITE" id="PS52004"/>
    </source>
</evidence>
<feature type="region of interest" description="Disordered" evidence="7">
    <location>
        <begin position="2195"/>
        <end position="2216"/>
    </location>
</feature>
<organism evidence="11 12">
    <name type="scientific">Diaporthe eres</name>
    <name type="common">Phomopsis oblonga</name>
    <dbReference type="NCBI Taxonomy" id="83184"/>
    <lineage>
        <taxon>Eukaryota</taxon>
        <taxon>Fungi</taxon>
        <taxon>Dikarya</taxon>
        <taxon>Ascomycota</taxon>
        <taxon>Pezizomycotina</taxon>
        <taxon>Sordariomycetes</taxon>
        <taxon>Sordariomycetidae</taxon>
        <taxon>Diaporthales</taxon>
        <taxon>Diaporthaceae</taxon>
        <taxon>Diaporthe</taxon>
        <taxon>Diaporthe eres species complex</taxon>
    </lineage>
</organism>
<feature type="domain" description="Carrier" evidence="8">
    <location>
        <begin position="2109"/>
        <end position="2183"/>
    </location>
</feature>
<dbReference type="PROSITE" id="PS00606">
    <property type="entry name" value="KS3_1"/>
    <property type="match status" value="1"/>
</dbReference>
<evidence type="ECO:0000256" key="5">
    <source>
        <dbReference type="ARBA" id="ARBA00023268"/>
    </source>
</evidence>
<evidence type="ECO:0000256" key="4">
    <source>
        <dbReference type="ARBA" id="ARBA00023002"/>
    </source>
</evidence>
<dbReference type="InterPro" id="IPR016039">
    <property type="entry name" value="Thiolase-like"/>
</dbReference>
<dbReference type="SMART" id="SM00825">
    <property type="entry name" value="PKS_KS"/>
    <property type="match status" value="1"/>
</dbReference>
<dbReference type="SUPFAM" id="SSF53901">
    <property type="entry name" value="Thiolase-like"/>
    <property type="match status" value="1"/>
</dbReference>
<dbReference type="Gene3D" id="3.90.180.10">
    <property type="entry name" value="Medium-chain alcohol dehydrogenases, catalytic domain"/>
    <property type="match status" value="1"/>
</dbReference>
<dbReference type="CDD" id="cd00833">
    <property type="entry name" value="PKS"/>
    <property type="match status" value="1"/>
</dbReference>
<dbReference type="InterPro" id="IPR014031">
    <property type="entry name" value="Ketoacyl_synth_C"/>
</dbReference>